<keyword evidence="3" id="KW-1185">Reference proteome</keyword>
<reference evidence="2 3" key="1">
    <citation type="submission" date="2024-09" db="EMBL/GenBank/DDBJ databases">
        <title>Rethinking Asexuality: The Enigmatic Case of Functional Sexual Genes in Lepraria (Stereocaulaceae).</title>
        <authorList>
            <person name="Doellman M."/>
            <person name="Sun Y."/>
            <person name="Barcenas-Pena A."/>
            <person name="Lumbsch H.T."/>
            <person name="Grewe F."/>
        </authorList>
    </citation>
    <scope>NUCLEOTIDE SEQUENCE [LARGE SCALE GENOMIC DNA]</scope>
    <source>
        <strain evidence="2 3">Grewe 0041</strain>
    </source>
</reference>
<proteinExistence type="predicted"/>
<dbReference type="InterPro" id="IPR052895">
    <property type="entry name" value="HetReg/Transcr_Mod"/>
</dbReference>
<comment type="caution">
    <text evidence="2">The sequence shown here is derived from an EMBL/GenBank/DDBJ whole genome shotgun (WGS) entry which is preliminary data.</text>
</comment>
<name>A0ABR4B490_9LECA</name>
<dbReference type="Proteomes" id="UP001590951">
    <property type="component" value="Unassembled WGS sequence"/>
</dbReference>
<dbReference type="PANTHER" id="PTHR24148">
    <property type="entry name" value="ANKYRIN REPEAT DOMAIN-CONTAINING PROTEIN 39 HOMOLOG-RELATED"/>
    <property type="match status" value="1"/>
</dbReference>
<organism evidence="2 3">
    <name type="scientific">Lepraria finkii</name>
    <dbReference type="NCBI Taxonomy" id="1340010"/>
    <lineage>
        <taxon>Eukaryota</taxon>
        <taxon>Fungi</taxon>
        <taxon>Dikarya</taxon>
        <taxon>Ascomycota</taxon>
        <taxon>Pezizomycotina</taxon>
        <taxon>Lecanoromycetes</taxon>
        <taxon>OSLEUM clade</taxon>
        <taxon>Lecanoromycetidae</taxon>
        <taxon>Lecanorales</taxon>
        <taxon>Lecanorineae</taxon>
        <taxon>Stereocaulaceae</taxon>
        <taxon>Lepraria</taxon>
    </lineage>
</organism>
<dbReference type="Pfam" id="PF06985">
    <property type="entry name" value="HET"/>
    <property type="match status" value="1"/>
</dbReference>
<accession>A0ABR4B490</accession>
<feature type="domain" description="Heterokaryon incompatibility" evidence="1">
    <location>
        <begin position="13"/>
        <end position="161"/>
    </location>
</feature>
<protein>
    <recommendedName>
        <fullName evidence="1">Heterokaryon incompatibility domain-containing protein</fullName>
    </recommendedName>
</protein>
<sequence>MLEQRTPEDAGDYEALSYTWGDLTEKRSIKCCNKPFLVTENLFPALRHLRYADRGRFLRIDAICINQESIPERNQQVGIMGHIYKSARKVTIWLGEDEQGKDAVDAVDRMLQELSAIDREEWINRYSVLNYDDSLGEPQIWRSLEWLFGLPWFRRVWILQEAALASSATFMLRQQTLPGRIWNLQLRQ</sequence>
<dbReference type="InterPro" id="IPR010730">
    <property type="entry name" value="HET"/>
</dbReference>
<dbReference type="PANTHER" id="PTHR24148:SF64">
    <property type="entry name" value="HETEROKARYON INCOMPATIBILITY DOMAIN-CONTAINING PROTEIN"/>
    <property type="match status" value="1"/>
</dbReference>
<evidence type="ECO:0000313" key="2">
    <source>
        <dbReference type="EMBL" id="KAL2051831.1"/>
    </source>
</evidence>
<gene>
    <name evidence="2" type="ORF">ABVK25_007987</name>
</gene>
<evidence type="ECO:0000259" key="1">
    <source>
        <dbReference type="Pfam" id="PF06985"/>
    </source>
</evidence>
<dbReference type="EMBL" id="JBHFEH010000032">
    <property type="protein sequence ID" value="KAL2051831.1"/>
    <property type="molecule type" value="Genomic_DNA"/>
</dbReference>
<evidence type="ECO:0000313" key="3">
    <source>
        <dbReference type="Proteomes" id="UP001590951"/>
    </source>
</evidence>